<accession>A0ACB7VHI8</accession>
<gene>
    <name evidence="1" type="ORF">IHE45_08G025000</name>
</gene>
<dbReference type="Proteomes" id="UP000827976">
    <property type="component" value="Chromosome 8"/>
</dbReference>
<evidence type="ECO:0000313" key="1">
    <source>
        <dbReference type="EMBL" id="KAH7673708.1"/>
    </source>
</evidence>
<evidence type="ECO:0000313" key="2">
    <source>
        <dbReference type="Proteomes" id="UP000827976"/>
    </source>
</evidence>
<reference evidence="2" key="1">
    <citation type="journal article" date="2022" name="Nat. Commun.">
        <title>Chromosome evolution and the genetic basis of agronomically important traits in greater yam.</title>
        <authorList>
            <person name="Bredeson J.V."/>
            <person name="Lyons J.B."/>
            <person name="Oniyinde I.O."/>
            <person name="Okereke N.R."/>
            <person name="Kolade O."/>
            <person name="Nnabue I."/>
            <person name="Nwadili C.O."/>
            <person name="Hribova E."/>
            <person name="Parker M."/>
            <person name="Nwogha J."/>
            <person name="Shu S."/>
            <person name="Carlson J."/>
            <person name="Kariba R."/>
            <person name="Muthemba S."/>
            <person name="Knop K."/>
            <person name="Barton G.J."/>
            <person name="Sherwood A.V."/>
            <person name="Lopez-Montes A."/>
            <person name="Asiedu R."/>
            <person name="Jamnadass R."/>
            <person name="Muchugi A."/>
            <person name="Goodstein D."/>
            <person name="Egesi C.N."/>
            <person name="Featherston J."/>
            <person name="Asfaw A."/>
            <person name="Simpson G.G."/>
            <person name="Dolezel J."/>
            <person name="Hendre P.S."/>
            <person name="Van Deynze A."/>
            <person name="Kumar P.L."/>
            <person name="Obidiegwu J.E."/>
            <person name="Bhattacharjee R."/>
            <person name="Rokhsar D.S."/>
        </authorList>
    </citation>
    <scope>NUCLEOTIDE SEQUENCE [LARGE SCALE GENOMIC DNA]</scope>
    <source>
        <strain evidence="2">cv. TDa95/00328</strain>
    </source>
</reference>
<dbReference type="EMBL" id="CM037018">
    <property type="protein sequence ID" value="KAH7673708.1"/>
    <property type="molecule type" value="Genomic_DNA"/>
</dbReference>
<protein>
    <submittedName>
        <fullName evidence="1">Retrotransposon gag domain-containing protein</fullName>
    </submittedName>
</protein>
<keyword evidence="2" id="KW-1185">Reference proteome</keyword>
<proteinExistence type="predicted"/>
<name>A0ACB7VHI8_DIOAL</name>
<sequence length="331" mass="37229">MTEGMMTRARAVDDQLSSITDQLARHDSIFSKIDSLCSTVQQHSESFDLLKKNHAESFDILRSSLAAQQSVMAEMMVKLQHLDRASSTSSPTLPSNQPPLLPLPPSHPISPLQSSSLLLPPSIHLNSSGSAIRPPKIEIQFFNGEDVPGWLFQINHYFLFHQIPADQRLAIAAFYMAGAARQWFQWLLSTDQLTTWDEFVRKLELRFGPSSFFNHEASLFKLKKSTTVAAFLHDFECLSTRVTDLSQRSLLNCFLSGLREDIQRELYILKPSDLHDAVGMAKLVEDKFAAARLYTARQTFPRPAVVHTPPPAHRPSPLPIKRLTPAEMAAR</sequence>
<organism evidence="1 2">
    <name type="scientific">Dioscorea alata</name>
    <name type="common">Purple yam</name>
    <dbReference type="NCBI Taxonomy" id="55571"/>
    <lineage>
        <taxon>Eukaryota</taxon>
        <taxon>Viridiplantae</taxon>
        <taxon>Streptophyta</taxon>
        <taxon>Embryophyta</taxon>
        <taxon>Tracheophyta</taxon>
        <taxon>Spermatophyta</taxon>
        <taxon>Magnoliopsida</taxon>
        <taxon>Liliopsida</taxon>
        <taxon>Dioscoreales</taxon>
        <taxon>Dioscoreaceae</taxon>
        <taxon>Dioscorea</taxon>
    </lineage>
</organism>
<comment type="caution">
    <text evidence="1">The sequence shown here is derived from an EMBL/GenBank/DDBJ whole genome shotgun (WGS) entry which is preliminary data.</text>
</comment>